<dbReference type="EMBL" id="QNRR01000008">
    <property type="protein sequence ID" value="RBP40544.1"/>
    <property type="molecule type" value="Genomic_DNA"/>
</dbReference>
<protein>
    <submittedName>
        <fullName evidence="3">Phosphatidylinositol 3-/4-kinase</fullName>
    </submittedName>
</protein>
<feature type="compositionally biased region" description="Low complexity" evidence="2">
    <location>
        <begin position="607"/>
        <end position="618"/>
    </location>
</feature>
<feature type="region of interest" description="Disordered" evidence="2">
    <location>
        <begin position="684"/>
        <end position="756"/>
    </location>
</feature>
<keyword evidence="3" id="KW-0808">Transferase</keyword>
<accession>A0A366HFU2</accession>
<evidence type="ECO:0000313" key="4">
    <source>
        <dbReference type="Proteomes" id="UP000253426"/>
    </source>
</evidence>
<keyword evidence="4" id="KW-1185">Reference proteome</keyword>
<name>A0A366HFU2_9BACT</name>
<dbReference type="AlphaFoldDB" id="A0A366HFU2"/>
<feature type="region of interest" description="Disordered" evidence="2">
    <location>
        <begin position="1"/>
        <end position="31"/>
    </location>
</feature>
<sequence length="756" mass="83174">MPEDFEPTEEAQSTDFQLTARGGPGGQHQASETYVARSTGVRPLGEGGEQVGIAKMDVDRLQVQVWNQRDAADIQAKKRLGELEQDLNNQIGALDPNGDPNIKTDLERQLNWVKARASDGTFDVGSYEGTLTSFTKDQLKDLELSRDLSMQSNKLAQTVNSTAYLFSESPYTGVNRPGPNKAPNDLHLLSRAVASSQVDELIGTNVLAKEKFGVDSQGRPVGISVGVDGFGVTGNAQNGKQYFMDIDYSSHNVQKGLYDLEALDYITGQVDRHAGNIFIDPATGQVKGIDNDLAFPQVSRDHLFTDAGGDTDLQAKPVANLPRYMHSETARKIESTSPDALRAQLSSVKYPGGGGKLTDAEIDGAVTRLQEMQSHIRTMRESGRVVDTFDKQTYNEAIQAQEKQVVDQCSKYWNGGGIEKATSADFTDARKTSYIGTVDMERRKNELGLDQNQTLKLDANGVRNATNSTGKIDRSPEHAKYKEKADQTLAQKKGEARHNMTKAELKELRELQKDLDHYENRLDKLDHHNAMASLKSLRYGGVDNAKDAFHEKRLHAMQKLKDIDDRLNDQAKQMLDGEKRDLMKSAKKEVDDERSLNQSQGVDMGHSQSQTQSQSSSKSVKDDGPGIDGDDALSELESELEVEAPKAKVGVDGQQQTQKQPEPKGMEVGGVKKITARFEVGNVSNITDPTKSTLQRKDSVRESMKESGIVRLGKGKFEVDGDSNKVRQTARIRTGGEGEDQPQESQKQKTGVKGMK</sequence>
<dbReference type="Proteomes" id="UP000253426">
    <property type="component" value="Unassembled WGS sequence"/>
</dbReference>
<dbReference type="RefSeq" id="WP_113960402.1">
    <property type="nucleotide sequence ID" value="NZ_QNRR01000008.1"/>
</dbReference>
<reference evidence="3 4" key="1">
    <citation type="submission" date="2018-06" db="EMBL/GenBank/DDBJ databases">
        <title>Genomic Encyclopedia of Type Strains, Phase IV (KMG-IV): sequencing the most valuable type-strain genomes for metagenomic binning, comparative biology and taxonomic classification.</title>
        <authorList>
            <person name="Goeker M."/>
        </authorList>
    </citation>
    <scope>NUCLEOTIDE SEQUENCE [LARGE SCALE GENOMIC DNA]</scope>
    <source>
        <strain evidence="3 4">DSM 25532</strain>
    </source>
</reference>
<feature type="coiled-coil region" evidence="1">
    <location>
        <begin position="501"/>
        <end position="528"/>
    </location>
</feature>
<feature type="region of interest" description="Disordered" evidence="2">
    <location>
        <begin position="575"/>
        <end position="671"/>
    </location>
</feature>
<evidence type="ECO:0000313" key="3">
    <source>
        <dbReference type="EMBL" id="RBP40544.1"/>
    </source>
</evidence>
<evidence type="ECO:0000256" key="1">
    <source>
        <dbReference type="SAM" id="Coils"/>
    </source>
</evidence>
<gene>
    <name evidence="3" type="ORF">DES53_108251</name>
</gene>
<comment type="caution">
    <text evidence="3">The sequence shown here is derived from an EMBL/GenBank/DDBJ whole genome shotgun (WGS) entry which is preliminary data.</text>
</comment>
<organism evidence="3 4">
    <name type="scientific">Roseimicrobium gellanilyticum</name>
    <dbReference type="NCBI Taxonomy" id="748857"/>
    <lineage>
        <taxon>Bacteria</taxon>
        <taxon>Pseudomonadati</taxon>
        <taxon>Verrucomicrobiota</taxon>
        <taxon>Verrucomicrobiia</taxon>
        <taxon>Verrucomicrobiales</taxon>
        <taxon>Verrucomicrobiaceae</taxon>
        <taxon>Roseimicrobium</taxon>
    </lineage>
</organism>
<keyword evidence="3" id="KW-0418">Kinase</keyword>
<proteinExistence type="predicted"/>
<feature type="compositionally biased region" description="Basic and acidic residues" evidence="2">
    <location>
        <begin position="575"/>
        <end position="595"/>
    </location>
</feature>
<dbReference type="GO" id="GO:0016301">
    <property type="term" value="F:kinase activity"/>
    <property type="evidence" value="ECO:0007669"/>
    <property type="project" value="UniProtKB-KW"/>
</dbReference>
<dbReference type="OrthoDB" id="199770at2"/>
<keyword evidence="1" id="KW-0175">Coiled coil</keyword>
<feature type="compositionally biased region" description="Basic and acidic residues" evidence="2">
    <location>
        <begin position="695"/>
        <end position="705"/>
    </location>
</feature>
<feature type="compositionally biased region" description="Basic and acidic residues" evidence="2">
    <location>
        <begin position="715"/>
        <end position="725"/>
    </location>
</feature>
<evidence type="ECO:0000256" key="2">
    <source>
        <dbReference type="SAM" id="MobiDB-lite"/>
    </source>
</evidence>
<feature type="compositionally biased region" description="Polar residues" evidence="2">
    <location>
        <begin position="684"/>
        <end position="693"/>
    </location>
</feature>
<feature type="compositionally biased region" description="Acidic residues" evidence="2">
    <location>
        <begin position="628"/>
        <end position="642"/>
    </location>
</feature>